<organism evidence="1 2">
    <name type="scientific">Rhabditophanes sp. KR3021</name>
    <dbReference type="NCBI Taxonomy" id="114890"/>
    <lineage>
        <taxon>Eukaryota</taxon>
        <taxon>Metazoa</taxon>
        <taxon>Ecdysozoa</taxon>
        <taxon>Nematoda</taxon>
        <taxon>Chromadorea</taxon>
        <taxon>Rhabditida</taxon>
        <taxon>Tylenchina</taxon>
        <taxon>Panagrolaimomorpha</taxon>
        <taxon>Strongyloidoidea</taxon>
        <taxon>Alloionematidae</taxon>
        <taxon>Rhabditophanes</taxon>
    </lineage>
</organism>
<dbReference type="WBParaSite" id="RSKR_0000579400.1">
    <property type="protein sequence ID" value="RSKR_0000579400.1"/>
    <property type="gene ID" value="RSKR_0000579400"/>
</dbReference>
<name>A0AC35TZJ2_9BILA</name>
<reference evidence="2" key="1">
    <citation type="submission" date="2016-11" db="UniProtKB">
        <authorList>
            <consortium name="WormBaseParasite"/>
        </authorList>
    </citation>
    <scope>IDENTIFICATION</scope>
    <source>
        <strain evidence="2">KR3021</strain>
    </source>
</reference>
<sequence>MAQLHDKTLCSIEMVHREPKTRTGQRILGTFCFKENPYGVYLRWDAQETDITFPDEESPPPQQQHSNLADKAPTEYFILDVNDLKSYYFKEPTRKSPPGDKTTSIQFISKDGSLSDRFHFQPLDMPCFTLNLQKHRTLNRSAKEKNLVIIIDKDTEALEKSVNLLNMNGEFLSRMVSNPYAASLTALGKVKNFVQTHLDQSMMLDSDAVSAEEAAKAMVSLQVDEEAENLMKDLISHDDQGFELISQMELPPLTEFYREAPITKEVFDSFKTADGRISRFHEIKQAIFRGGLSPEARPDAWKYLLNYYKWTNSASDNAKLRNQKEKEYKNIKNIWMNMDEGVMNRFTLFKEYRSLIEKDVIRVDRSHPFFSQKNVDHLQVMNDILTTYVMYNFDLGYVQGMSDYLATLMIVTNDEVDTFWCFVGLMERVRQNFDMDQVFIRTKLANLRDLLMVVNPRLVNHLESHESGHMFFCFRWLLVEFKREFEFKDIMTIWEVFWTDIPCQNFLLLFCLVILDKQSNIIINNNFGLTEILKHVNNLSMTIDFNATLTEAESRYHQLAALQDKLPRKVCDILGFNSSCE</sequence>
<evidence type="ECO:0000313" key="1">
    <source>
        <dbReference type="Proteomes" id="UP000095286"/>
    </source>
</evidence>
<protein>
    <submittedName>
        <fullName evidence="2">Rab-GAP TBC domain-containing protein</fullName>
    </submittedName>
</protein>
<evidence type="ECO:0000313" key="2">
    <source>
        <dbReference type="WBParaSite" id="RSKR_0000579400.1"/>
    </source>
</evidence>
<proteinExistence type="predicted"/>
<dbReference type="Proteomes" id="UP000095286">
    <property type="component" value="Unplaced"/>
</dbReference>
<accession>A0AC35TZJ2</accession>